<proteinExistence type="predicted"/>
<name>A0A9P7EZ13_9AGAM</name>
<accession>A0A9P7EZ13</accession>
<keyword evidence="2" id="KW-1185">Reference proteome</keyword>
<dbReference type="AlphaFoldDB" id="A0A9P7EZ13"/>
<dbReference type="Proteomes" id="UP000823399">
    <property type="component" value="Unassembled WGS sequence"/>
</dbReference>
<gene>
    <name evidence="1" type="ORF">F5147DRAFT_656229</name>
</gene>
<dbReference type="OrthoDB" id="10486484at2759"/>
<dbReference type="GeneID" id="64696347"/>
<sequence>MGVAGCGNSEIWWLCTTAPHQRILLIKYTYSIVHDTPPEFDEWALSGLTKEKCVQNKSLARQGKREAISFQAEPAHITHPVAGEHNSTLILAHVKYFHVPSLAVAVVLFALLQILVHTDLGHHDTSALADPHMGSISLGACQRLSPFFIPCGQREFEHSYTKVLQINVYVRRRQTSKFSLSKACPRGA</sequence>
<evidence type="ECO:0000313" key="2">
    <source>
        <dbReference type="Proteomes" id="UP000823399"/>
    </source>
</evidence>
<evidence type="ECO:0000313" key="1">
    <source>
        <dbReference type="EMBL" id="KAG2097994.1"/>
    </source>
</evidence>
<protein>
    <submittedName>
        <fullName evidence="1">Uncharacterized protein</fullName>
    </submittedName>
</protein>
<comment type="caution">
    <text evidence="1">The sequence shown here is derived from an EMBL/GenBank/DDBJ whole genome shotgun (WGS) entry which is preliminary data.</text>
</comment>
<dbReference type="EMBL" id="JABBWM010000063">
    <property type="protein sequence ID" value="KAG2097994.1"/>
    <property type="molecule type" value="Genomic_DNA"/>
</dbReference>
<organism evidence="1 2">
    <name type="scientific">Suillus discolor</name>
    <dbReference type="NCBI Taxonomy" id="1912936"/>
    <lineage>
        <taxon>Eukaryota</taxon>
        <taxon>Fungi</taxon>
        <taxon>Dikarya</taxon>
        <taxon>Basidiomycota</taxon>
        <taxon>Agaricomycotina</taxon>
        <taxon>Agaricomycetes</taxon>
        <taxon>Agaricomycetidae</taxon>
        <taxon>Boletales</taxon>
        <taxon>Suillineae</taxon>
        <taxon>Suillaceae</taxon>
        <taxon>Suillus</taxon>
    </lineage>
</organism>
<dbReference type="RefSeq" id="XP_041288752.1">
    <property type="nucleotide sequence ID" value="XM_041434088.1"/>
</dbReference>
<reference evidence="1" key="1">
    <citation type="journal article" date="2020" name="New Phytol.">
        <title>Comparative genomics reveals dynamic genome evolution in host specialist ectomycorrhizal fungi.</title>
        <authorList>
            <person name="Lofgren L.A."/>
            <person name="Nguyen N.H."/>
            <person name="Vilgalys R."/>
            <person name="Ruytinx J."/>
            <person name="Liao H.L."/>
            <person name="Branco S."/>
            <person name="Kuo A."/>
            <person name="LaButti K."/>
            <person name="Lipzen A."/>
            <person name="Andreopoulos W."/>
            <person name="Pangilinan J."/>
            <person name="Riley R."/>
            <person name="Hundley H."/>
            <person name="Na H."/>
            <person name="Barry K."/>
            <person name="Grigoriev I.V."/>
            <person name="Stajich J.E."/>
            <person name="Kennedy P.G."/>
        </authorList>
    </citation>
    <scope>NUCLEOTIDE SEQUENCE</scope>
    <source>
        <strain evidence="1">FC423</strain>
    </source>
</reference>